<dbReference type="AlphaFoldDB" id="A0A8S7EPQ8"/>
<keyword evidence="1" id="KW-0489">Methyltransferase</keyword>
<dbReference type="GO" id="GO:0008168">
    <property type="term" value="F:methyltransferase activity"/>
    <property type="evidence" value="ECO:0007669"/>
    <property type="project" value="UniProtKB-KW"/>
</dbReference>
<gene>
    <name evidence="1" type="ORF">FPS11_29900</name>
</gene>
<protein>
    <submittedName>
        <fullName evidence="1">DNA cytosine methyltransferase</fullName>
    </submittedName>
</protein>
<name>A0A8S7EPQ8_ECOLX</name>
<evidence type="ECO:0000313" key="2">
    <source>
        <dbReference type="Proteomes" id="UP000543252"/>
    </source>
</evidence>
<reference evidence="1 2" key="1">
    <citation type="submission" date="2019-07" db="EMBL/GenBank/DDBJ databases">
        <authorList>
            <consortium name="GenomeTrakr network: Whole genome sequencing for foodborne pathogen traceback"/>
        </authorList>
    </citation>
    <scope>NUCLEOTIDE SEQUENCE [LARGE SCALE GENOMIC DNA]</scope>
    <source>
        <strain evidence="1 2">PSU-1859</strain>
    </source>
</reference>
<evidence type="ECO:0000313" key="1">
    <source>
        <dbReference type="EMBL" id="EFB3618996.1"/>
    </source>
</evidence>
<feature type="non-terminal residue" evidence="1">
    <location>
        <position position="81"/>
    </location>
</feature>
<dbReference type="EMBL" id="AASFMQ010000159">
    <property type="protein sequence ID" value="EFB3618996.1"/>
    <property type="molecule type" value="Genomic_DNA"/>
</dbReference>
<keyword evidence="1" id="KW-0808">Transferase</keyword>
<dbReference type="GO" id="GO:0032259">
    <property type="term" value="P:methylation"/>
    <property type="evidence" value="ECO:0007669"/>
    <property type="project" value="UniProtKB-KW"/>
</dbReference>
<accession>A0A8S7EPQ8</accession>
<comment type="caution">
    <text evidence="1">The sequence shown here is derived from an EMBL/GenBank/DDBJ whole genome shotgun (WGS) entry which is preliminary data.</text>
</comment>
<sequence>MLPIVSPSVVTKQLAFNRVGDKRKVRVSSNFLDVMGFKPGMGIAVEPGEGMGGFSVIPATDELQTHQVYQRRYQPKSRSNN</sequence>
<dbReference type="Proteomes" id="UP000543252">
    <property type="component" value="Unassembled WGS sequence"/>
</dbReference>
<proteinExistence type="predicted"/>
<organism evidence="1 2">
    <name type="scientific">Escherichia coli</name>
    <dbReference type="NCBI Taxonomy" id="562"/>
    <lineage>
        <taxon>Bacteria</taxon>
        <taxon>Pseudomonadati</taxon>
        <taxon>Pseudomonadota</taxon>
        <taxon>Gammaproteobacteria</taxon>
        <taxon>Enterobacterales</taxon>
        <taxon>Enterobacteriaceae</taxon>
        <taxon>Escherichia</taxon>
    </lineage>
</organism>